<organism evidence="2 3">
    <name type="scientific">Coprinopsis marcescibilis</name>
    <name type="common">Agaric fungus</name>
    <name type="synonym">Psathyrella marcescibilis</name>
    <dbReference type="NCBI Taxonomy" id="230819"/>
    <lineage>
        <taxon>Eukaryota</taxon>
        <taxon>Fungi</taxon>
        <taxon>Dikarya</taxon>
        <taxon>Basidiomycota</taxon>
        <taxon>Agaricomycotina</taxon>
        <taxon>Agaricomycetes</taxon>
        <taxon>Agaricomycetidae</taxon>
        <taxon>Agaricales</taxon>
        <taxon>Agaricineae</taxon>
        <taxon>Psathyrellaceae</taxon>
        <taxon>Coprinopsis</taxon>
    </lineage>
</organism>
<feature type="compositionally biased region" description="Basic and acidic residues" evidence="1">
    <location>
        <begin position="14"/>
        <end position="23"/>
    </location>
</feature>
<reference evidence="2 3" key="1">
    <citation type="journal article" date="2019" name="Nat. Ecol. Evol.">
        <title>Megaphylogeny resolves global patterns of mushroom evolution.</title>
        <authorList>
            <person name="Varga T."/>
            <person name="Krizsan K."/>
            <person name="Foldi C."/>
            <person name="Dima B."/>
            <person name="Sanchez-Garcia M."/>
            <person name="Sanchez-Ramirez S."/>
            <person name="Szollosi G.J."/>
            <person name="Szarkandi J.G."/>
            <person name="Papp V."/>
            <person name="Albert L."/>
            <person name="Andreopoulos W."/>
            <person name="Angelini C."/>
            <person name="Antonin V."/>
            <person name="Barry K.W."/>
            <person name="Bougher N.L."/>
            <person name="Buchanan P."/>
            <person name="Buyck B."/>
            <person name="Bense V."/>
            <person name="Catcheside P."/>
            <person name="Chovatia M."/>
            <person name="Cooper J."/>
            <person name="Damon W."/>
            <person name="Desjardin D."/>
            <person name="Finy P."/>
            <person name="Geml J."/>
            <person name="Haridas S."/>
            <person name="Hughes K."/>
            <person name="Justo A."/>
            <person name="Karasinski D."/>
            <person name="Kautmanova I."/>
            <person name="Kiss B."/>
            <person name="Kocsube S."/>
            <person name="Kotiranta H."/>
            <person name="LaButti K.M."/>
            <person name="Lechner B.E."/>
            <person name="Liimatainen K."/>
            <person name="Lipzen A."/>
            <person name="Lukacs Z."/>
            <person name="Mihaltcheva S."/>
            <person name="Morgado L.N."/>
            <person name="Niskanen T."/>
            <person name="Noordeloos M.E."/>
            <person name="Ohm R.A."/>
            <person name="Ortiz-Santana B."/>
            <person name="Ovrebo C."/>
            <person name="Racz N."/>
            <person name="Riley R."/>
            <person name="Savchenko A."/>
            <person name="Shiryaev A."/>
            <person name="Soop K."/>
            <person name="Spirin V."/>
            <person name="Szebenyi C."/>
            <person name="Tomsovsky M."/>
            <person name="Tulloss R.E."/>
            <person name="Uehling J."/>
            <person name="Grigoriev I.V."/>
            <person name="Vagvolgyi C."/>
            <person name="Papp T."/>
            <person name="Martin F.M."/>
            <person name="Miettinen O."/>
            <person name="Hibbett D.S."/>
            <person name="Nagy L.G."/>
        </authorList>
    </citation>
    <scope>NUCLEOTIDE SEQUENCE [LARGE SCALE GENOMIC DNA]</scope>
    <source>
        <strain evidence="2 3">CBS 121175</strain>
    </source>
</reference>
<keyword evidence="3" id="KW-1185">Reference proteome</keyword>
<protein>
    <submittedName>
        <fullName evidence="2">Uncharacterized protein</fullName>
    </submittedName>
</protein>
<proteinExistence type="predicted"/>
<evidence type="ECO:0000313" key="3">
    <source>
        <dbReference type="Proteomes" id="UP000307440"/>
    </source>
</evidence>
<sequence>MASPQPVPQVPANKPDKTAKDLEDAIMMPPPPLPTQAPAGPLNTGPKVILEPEIDGLLKCVKNVAAQTGLVYKFYYSTQAKHKQRIQPPRSVTAAISREIESYDQICDSLEAKVLRALAVFQRDLAREEKRIEDERRALLSKQDQDQMSVDIPPEDSGTPPLKSEESASSLQGSSPVSGTHLGRRPSAVSISSLHRPAFPHKLDLSSVSFRMSAGEDSAIFQSGLASPVTLAPKSARALGPSEIPDFMFDTTNTDSTSHPADIDLTLPDVMHDGSRNSVAGGSADAPIELDLDLDMTELFGDDPDSAGPTQESMQPTDGLFGSSGEDETNFFGDVSQHDSVLSELGSDANQGGPSGSNTLDNTVSSPGSLLATFSSQTTADGNSQALTDSEFNFDNIDLSLEGDFFSDAQGTADMSFPADFTMTNSDNKMEMQ</sequence>
<evidence type="ECO:0000313" key="2">
    <source>
        <dbReference type="EMBL" id="TFK30680.1"/>
    </source>
</evidence>
<accession>A0A5C3LD41</accession>
<dbReference type="OrthoDB" id="3365514at2759"/>
<feature type="compositionally biased region" description="Polar residues" evidence="1">
    <location>
        <begin position="348"/>
        <end position="370"/>
    </location>
</feature>
<feature type="region of interest" description="Disordered" evidence="1">
    <location>
        <begin position="136"/>
        <end position="189"/>
    </location>
</feature>
<gene>
    <name evidence="2" type="ORF">FA15DRAFT_751691</name>
</gene>
<feature type="region of interest" description="Disordered" evidence="1">
    <location>
        <begin position="299"/>
        <end position="370"/>
    </location>
</feature>
<dbReference type="Proteomes" id="UP000307440">
    <property type="component" value="Unassembled WGS sequence"/>
</dbReference>
<dbReference type="AlphaFoldDB" id="A0A5C3LD41"/>
<feature type="region of interest" description="Disordered" evidence="1">
    <location>
        <begin position="1"/>
        <end position="40"/>
    </location>
</feature>
<name>A0A5C3LD41_COPMA</name>
<evidence type="ECO:0000256" key="1">
    <source>
        <dbReference type="SAM" id="MobiDB-lite"/>
    </source>
</evidence>
<dbReference type="EMBL" id="ML210146">
    <property type="protein sequence ID" value="TFK30680.1"/>
    <property type="molecule type" value="Genomic_DNA"/>
</dbReference>